<proteinExistence type="predicted"/>
<accession>A0AA38LE41</accession>
<sequence length="138" mass="16187">FGLHVNHGVDSSPKPDSKIEEITSLTRTFENDTTNDEIKKEFKEELWPKQAVKELILNFEEVYENVNHGNLTKQHWEKVVNVVNVRCGTSLTGIQCKYKWNRLRKTFKREKQLENTTGAPLSTWMFYEDMNRIILTGN</sequence>
<name>A0AA38LE41_TAXCH</name>
<dbReference type="OMA" id="IWTHEEI"/>
<dbReference type="InterPro" id="IPR044823">
    <property type="entry name" value="ASIL1/2-like"/>
</dbReference>
<reference evidence="2 3" key="1">
    <citation type="journal article" date="2021" name="Nat. Plants">
        <title>The Taxus genome provides insights into paclitaxel biosynthesis.</title>
        <authorList>
            <person name="Xiong X."/>
            <person name="Gou J."/>
            <person name="Liao Q."/>
            <person name="Li Y."/>
            <person name="Zhou Q."/>
            <person name="Bi G."/>
            <person name="Li C."/>
            <person name="Du R."/>
            <person name="Wang X."/>
            <person name="Sun T."/>
            <person name="Guo L."/>
            <person name="Liang H."/>
            <person name="Lu P."/>
            <person name="Wu Y."/>
            <person name="Zhang Z."/>
            <person name="Ro D.K."/>
            <person name="Shang Y."/>
            <person name="Huang S."/>
            <person name="Yan J."/>
        </authorList>
    </citation>
    <scope>NUCLEOTIDE SEQUENCE [LARGE SCALE GENOMIC DNA]</scope>
    <source>
        <strain evidence="2">Ta-2019</strain>
    </source>
</reference>
<feature type="domain" description="Myb/SANT-like DNA-binding" evidence="1">
    <location>
        <begin position="46"/>
        <end position="133"/>
    </location>
</feature>
<dbReference type="AlphaFoldDB" id="A0AA38LE41"/>
<dbReference type="Proteomes" id="UP000824469">
    <property type="component" value="Unassembled WGS sequence"/>
</dbReference>
<evidence type="ECO:0000313" key="2">
    <source>
        <dbReference type="EMBL" id="KAH9318545.1"/>
    </source>
</evidence>
<evidence type="ECO:0000313" key="3">
    <source>
        <dbReference type="Proteomes" id="UP000824469"/>
    </source>
</evidence>
<protein>
    <recommendedName>
        <fullName evidence="1">Myb/SANT-like DNA-binding domain-containing protein</fullName>
    </recommendedName>
</protein>
<dbReference type="PANTHER" id="PTHR31307">
    <property type="entry name" value="TRIHELIX TRANSCRIPTION FACTOR ASIL2"/>
    <property type="match status" value="1"/>
</dbReference>
<feature type="non-terminal residue" evidence="2">
    <location>
        <position position="1"/>
    </location>
</feature>
<keyword evidence="3" id="KW-1185">Reference proteome</keyword>
<dbReference type="EMBL" id="JAHRHJ020000004">
    <property type="protein sequence ID" value="KAH9318545.1"/>
    <property type="molecule type" value="Genomic_DNA"/>
</dbReference>
<dbReference type="Pfam" id="PF13837">
    <property type="entry name" value="Myb_DNA-bind_4"/>
    <property type="match status" value="1"/>
</dbReference>
<gene>
    <name evidence="2" type="ORF">KI387_020314</name>
</gene>
<organism evidence="2 3">
    <name type="scientific">Taxus chinensis</name>
    <name type="common">Chinese yew</name>
    <name type="synonym">Taxus wallichiana var. chinensis</name>
    <dbReference type="NCBI Taxonomy" id="29808"/>
    <lineage>
        <taxon>Eukaryota</taxon>
        <taxon>Viridiplantae</taxon>
        <taxon>Streptophyta</taxon>
        <taxon>Embryophyta</taxon>
        <taxon>Tracheophyta</taxon>
        <taxon>Spermatophyta</taxon>
        <taxon>Pinopsida</taxon>
        <taxon>Pinidae</taxon>
        <taxon>Conifers II</taxon>
        <taxon>Cupressales</taxon>
        <taxon>Taxaceae</taxon>
        <taxon>Taxus</taxon>
    </lineage>
</organism>
<comment type="caution">
    <text evidence="2">The sequence shown here is derived from an EMBL/GenBank/DDBJ whole genome shotgun (WGS) entry which is preliminary data.</text>
</comment>
<evidence type="ECO:0000259" key="1">
    <source>
        <dbReference type="Pfam" id="PF13837"/>
    </source>
</evidence>
<dbReference type="Gene3D" id="1.10.10.60">
    <property type="entry name" value="Homeodomain-like"/>
    <property type="match status" value="1"/>
</dbReference>
<dbReference type="PANTHER" id="PTHR31307:SF45">
    <property type="entry name" value="OS09G0558200 PROTEIN"/>
    <property type="match status" value="1"/>
</dbReference>
<dbReference type="InterPro" id="IPR044822">
    <property type="entry name" value="Myb_DNA-bind_4"/>
</dbReference>